<feature type="compositionally biased region" description="Basic residues" evidence="1">
    <location>
        <begin position="125"/>
        <end position="143"/>
    </location>
</feature>
<accession>A0A1Y1V9K8</accession>
<dbReference type="AlphaFoldDB" id="A0A1Y1V9K8"/>
<dbReference type="EMBL" id="MCFH01000020">
    <property type="protein sequence ID" value="ORX50641.1"/>
    <property type="molecule type" value="Genomic_DNA"/>
</dbReference>
<comment type="caution">
    <text evidence="2">The sequence shown here is derived from an EMBL/GenBank/DDBJ whole genome shotgun (WGS) entry which is preliminary data.</text>
</comment>
<reference evidence="2 3" key="1">
    <citation type="submission" date="2016-08" db="EMBL/GenBank/DDBJ databases">
        <title>Genomes of anaerobic fungi encode conserved fungal cellulosomes for biomass hydrolysis.</title>
        <authorList>
            <consortium name="DOE Joint Genome Institute"/>
            <person name="Haitjema C.H."/>
            <person name="Gilmore S.P."/>
            <person name="Henske J.K."/>
            <person name="Solomon K.V."/>
            <person name="De Groot R."/>
            <person name="Kuo A."/>
            <person name="Mondo S.J."/>
            <person name="Salamov A.A."/>
            <person name="Labutti K."/>
            <person name="Zhao Z."/>
            <person name="Chiniquy J."/>
            <person name="Barry K."/>
            <person name="Brewer H.M."/>
            <person name="Purvine S.O."/>
            <person name="Wright A.T."/>
            <person name="Boxma B."/>
            <person name="Van Alen T."/>
            <person name="Hackstein J.H."/>
            <person name="Baker S.E."/>
            <person name="Grigoriev I.V."/>
            <person name="O'Malley M.A."/>
        </authorList>
    </citation>
    <scope>NUCLEOTIDE SEQUENCE [LARGE SCALE GENOMIC DNA]</scope>
    <source>
        <strain evidence="3">finn</strain>
    </source>
</reference>
<dbReference type="OrthoDB" id="10067079at2759"/>
<dbReference type="GO" id="GO:0019901">
    <property type="term" value="F:protein kinase binding"/>
    <property type="evidence" value="ECO:0007669"/>
    <property type="project" value="TreeGrafter"/>
</dbReference>
<gene>
    <name evidence="2" type="ORF">BCR36DRAFT_583223</name>
</gene>
<protein>
    <submittedName>
        <fullName evidence="2">DUF1168-domain-containing protein</fullName>
    </submittedName>
</protein>
<feature type="region of interest" description="Disordered" evidence="1">
    <location>
        <begin position="1"/>
        <end position="26"/>
    </location>
</feature>
<dbReference type="PANTHER" id="PTHR13507:SF0">
    <property type="entry name" value="PRKR-INTERACTING PROTEIN 1"/>
    <property type="match status" value="1"/>
</dbReference>
<evidence type="ECO:0000256" key="1">
    <source>
        <dbReference type="SAM" id="MobiDB-lite"/>
    </source>
</evidence>
<keyword evidence="3" id="KW-1185">Reference proteome</keyword>
<feature type="compositionally biased region" description="Basic and acidic residues" evidence="1">
    <location>
        <begin position="144"/>
        <end position="156"/>
    </location>
</feature>
<sequence>MSKLDNKNPSEEMNKNNEKEESKIARTAKGIQKVQVENLMKRIDKPIVIPENKEFVLKPPKDFIRNIQGSSAGAGSGEFHVYRALRRKELMRLKLMDEEIKKEQEQKEFNEKMNKLKEIEDKKTEKRRKKRQMQKESKKRKLMKEKEEKAEKKEKA</sequence>
<dbReference type="Proteomes" id="UP000193719">
    <property type="component" value="Unassembled WGS sequence"/>
</dbReference>
<dbReference type="GO" id="GO:0004860">
    <property type="term" value="F:protein kinase inhibitor activity"/>
    <property type="evidence" value="ECO:0007669"/>
    <property type="project" value="TreeGrafter"/>
</dbReference>
<dbReference type="PANTHER" id="PTHR13507">
    <property type="entry name" value="PRKR-INTERACTING PROTEIN 1"/>
    <property type="match status" value="1"/>
</dbReference>
<name>A0A1Y1V9K8_9FUNG</name>
<dbReference type="Pfam" id="PF06658">
    <property type="entry name" value="DUF1168"/>
    <property type="match status" value="1"/>
</dbReference>
<dbReference type="InterPro" id="IPR009548">
    <property type="entry name" value="Prkrip1"/>
</dbReference>
<dbReference type="STRING" id="1754191.A0A1Y1V9K8"/>
<dbReference type="GO" id="GO:0003725">
    <property type="term" value="F:double-stranded RNA binding"/>
    <property type="evidence" value="ECO:0007669"/>
    <property type="project" value="InterPro"/>
</dbReference>
<organism evidence="2 3">
    <name type="scientific">Piromyces finnis</name>
    <dbReference type="NCBI Taxonomy" id="1754191"/>
    <lineage>
        <taxon>Eukaryota</taxon>
        <taxon>Fungi</taxon>
        <taxon>Fungi incertae sedis</taxon>
        <taxon>Chytridiomycota</taxon>
        <taxon>Chytridiomycota incertae sedis</taxon>
        <taxon>Neocallimastigomycetes</taxon>
        <taxon>Neocallimastigales</taxon>
        <taxon>Neocallimastigaceae</taxon>
        <taxon>Piromyces</taxon>
    </lineage>
</organism>
<feature type="compositionally biased region" description="Basic and acidic residues" evidence="1">
    <location>
        <begin position="103"/>
        <end position="124"/>
    </location>
</feature>
<evidence type="ECO:0000313" key="2">
    <source>
        <dbReference type="EMBL" id="ORX50641.1"/>
    </source>
</evidence>
<evidence type="ECO:0000313" key="3">
    <source>
        <dbReference type="Proteomes" id="UP000193719"/>
    </source>
</evidence>
<reference evidence="2 3" key="2">
    <citation type="submission" date="2016-08" db="EMBL/GenBank/DDBJ databases">
        <title>Pervasive Adenine N6-methylation of Active Genes in Fungi.</title>
        <authorList>
            <consortium name="DOE Joint Genome Institute"/>
            <person name="Mondo S.J."/>
            <person name="Dannebaum R.O."/>
            <person name="Kuo R.C."/>
            <person name="Labutti K."/>
            <person name="Haridas S."/>
            <person name="Kuo A."/>
            <person name="Salamov A."/>
            <person name="Ahrendt S.R."/>
            <person name="Lipzen A."/>
            <person name="Sullivan W."/>
            <person name="Andreopoulos W.B."/>
            <person name="Clum A."/>
            <person name="Lindquist E."/>
            <person name="Daum C."/>
            <person name="Ramamoorthy G.K."/>
            <person name="Gryganskyi A."/>
            <person name="Culley D."/>
            <person name="Magnuson J.K."/>
            <person name="James T.Y."/>
            <person name="O'Malley M.A."/>
            <person name="Stajich J.E."/>
            <person name="Spatafora J.W."/>
            <person name="Visel A."/>
            <person name="Grigoriev I.V."/>
        </authorList>
    </citation>
    <scope>NUCLEOTIDE SEQUENCE [LARGE SCALE GENOMIC DNA]</scope>
    <source>
        <strain evidence="3">finn</strain>
    </source>
</reference>
<feature type="compositionally biased region" description="Basic and acidic residues" evidence="1">
    <location>
        <begin position="1"/>
        <end position="24"/>
    </location>
</feature>
<feature type="region of interest" description="Disordered" evidence="1">
    <location>
        <begin position="103"/>
        <end position="156"/>
    </location>
</feature>
<proteinExistence type="predicted"/>
<dbReference type="GO" id="GO:0005730">
    <property type="term" value="C:nucleolus"/>
    <property type="evidence" value="ECO:0007669"/>
    <property type="project" value="TreeGrafter"/>
</dbReference>